<feature type="region of interest" description="Disordered" evidence="1">
    <location>
        <begin position="70"/>
        <end position="89"/>
    </location>
</feature>
<evidence type="ECO:0000256" key="1">
    <source>
        <dbReference type="SAM" id="MobiDB-lite"/>
    </source>
</evidence>
<dbReference type="HOGENOM" id="CLU_2041488_0_0_1"/>
<sequence length="121" mass="13123">MALDSSAVQMLRSSSSMFMEPKSLLAPPSAVWNSSNVSEYTEPCRASDGAPLPPGVSIPAYRLLLSAPKSHRNSIPHHRRMQRKSGGEQSWRLYSRAAAVAAAAEATGGRSARNELDRDRD</sequence>
<organism evidence="2">
    <name type="scientific">Zea mays</name>
    <name type="common">Maize</name>
    <dbReference type="NCBI Taxonomy" id="4577"/>
    <lineage>
        <taxon>Eukaryota</taxon>
        <taxon>Viridiplantae</taxon>
        <taxon>Streptophyta</taxon>
        <taxon>Embryophyta</taxon>
        <taxon>Tracheophyta</taxon>
        <taxon>Spermatophyta</taxon>
        <taxon>Magnoliopsida</taxon>
        <taxon>Liliopsida</taxon>
        <taxon>Poales</taxon>
        <taxon>Poaceae</taxon>
        <taxon>PACMAD clade</taxon>
        <taxon>Panicoideae</taxon>
        <taxon>Andropogonodae</taxon>
        <taxon>Andropogoneae</taxon>
        <taxon>Tripsacinae</taxon>
        <taxon>Zea</taxon>
    </lineage>
</organism>
<protein>
    <submittedName>
        <fullName evidence="2">Uncharacterized protein</fullName>
    </submittedName>
</protein>
<reference evidence="2" key="1">
    <citation type="journal article" date="2009" name="PLoS Genet.">
        <title>Sequencing, mapping, and analysis of 27,455 maize full-length cDNAs.</title>
        <authorList>
            <person name="Soderlund C."/>
            <person name="Descour A."/>
            <person name="Kudrna D."/>
            <person name="Bomhoff M."/>
            <person name="Boyd L."/>
            <person name="Currie J."/>
            <person name="Angelova A."/>
            <person name="Collura K."/>
            <person name="Wissotski M."/>
            <person name="Ashley E."/>
            <person name="Morrow D."/>
            <person name="Fernandes J."/>
            <person name="Walbot V."/>
            <person name="Yu Y."/>
        </authorList>
    </citation>
    <scope>NUCLEOTIDE SEQUENCE</scope>
    <source>
        <strain evidence="2">B73</strain>
    </source>
</reference>
<dbReference type="AlphaFoldDB" id="C4J801"/>
<dbReference type="EMBL" id="BT086948">
    <property type="protein sequence ID" value="ACR37301.1"/>
    <property type="molecule type" value="mRNA"/>
</dbReference>
<accession>C4J801</accession>
<feature type="compositionally biased region" description="Basic residues" evidence="1">
    <location>
        <begin position="70"/>
        <end position="83"/>
    </location>
</feature>
<proteinExistence type="evidence at transcript level"/>
<name>C4J801_MAIZE</name>
<reference evidence="2" key="2">
    <citation type="submission" date="2012-06" db="EMBL/GenBank/DDBJ databases">
        <authorList>
            <person name="Yu Y."/>
            <person name="Currie J."/>
            <person name="Lomeli R."/>
            <person name="Angelova A."/>
            <person name="Collura K."/>
            <person name="Wissotski M."/>
            <person name="Campos D."/>
            <person name="Kudrna D."/>
            <person name="Golser W."/>
            <person name="Ashely E."/>
            <person name="Descour A."/>
            <person name="Fernandes J."/>
            <person name="Soderlund C."/>
            <person name="Walbot V."/>
        </authorList>
    </citation>
    <scope>NUCLEOTIDE SEQUENCE</scope>
    <source>
        <strain evidence="2">B73</strain>
    </source>
</reference>
<evidence type="ECO:0000313" key="2">
    <source>
        <dbReference type="EMBL" id="ACR37301.1"/>
    </source>
</evidence>